<dbReference type="GO" id="GO:0004252">
    <property type="term" value="F:serine-type endopeptidase activity"/>
    <property type="evidence" value="ECO:0007669"/>
    <property type="project" value="InterPro"/>
</dbReference>
<evidence type="ECO:0000313" key="9">
    <source>
        <dbReference type="Proteomes" id="UP000239297"/>
    </source>
</evidence>
<sequence>MTTPFSSLDDFVALPRLSGLVLNREGTRLVTSVAGLDPKKTAYRTALWEIDPAGEQPARRLTRSSAGESGAAFLAGGDLLFTSTRPDPDDADAEKRPALWRLPATGGEASLVLTRAGGVAGVATAAAAVVVVLTGDALAGSANEEDDAARRKTRKEAGVAAILHSGYPVRYWDADLGPDEPRYFGLKDLGGEGRLDDLVPSARGGLRDARPVLDPEGTALFSSLTLPEERGSQRSVLVRVDLATKELSVLLDDRDNDYSPGPVSPDGRFLVVVRDRRTTADLAPRTSLLLLPLDGGEPTALAEGWDRWPSPAAWLPDGSALVVTADDDGAAPVFSIDAASGAVRRVTQDAAAYTDVSVSPDGATAYALRSSYLFPAEAVRIDLATGRTERLHNPTERPAVPGSLERIESVGEDGHPVRSWLVLPEGASADQPAPALLWIHGGPIGSWNAWTWRWSPWIMAARGYAVLLPDPALSTGYGQHMVDRGWGRWGSAPYTDLMAATDTLVARADIDPTRVAAMGGSFGGYMANWVAGHTDRFAAIVTHASLWALDQFGPTTDAAFYWEREMTPEARQENSPHHHVAEIGTPMLVIHGDKDYRVPIGEGLRLWYELLSQSKLAAGEGGETPHRFLYFPDENHWILKPQHARIWYGVVEAFLATHLLGEERTLPPELGL</sequence>
<dbReference type="Proteomes" id="UP000239297">
    <property type="component" value="Unassembled WGS sequence"/>
</dbReference>
<dbReference type="AlphaFoldDB" id="A0A2S5IVA9"/>
<evidence type="ECO:0000256" key="5">
    <source>
        <dbReference type="ARBA" id="ARBA00032596"/>
    </source>
</evidence>
<gene>
    <name evidence="8" type="ORF">C4K88_12000</name>
</gene>
<proteinExistence type="predicted"/>
<name>A0A2S5IVA9_9MICC</name>
<comment type="caution">
    <text evidence="8">The sequence shown here is derived from an EMBL/GenBank/DDBJ whole genome shotgun (WGS) entry which is preliminary data.</text>
</comment>
<reference evidence="8 9" key="1">
    <citation type="journal article" date="2014" name="Int. J. Syst. Evol. Microbiol.">
        <title>Arthrobacter pityocampae sp. nov., isolated from Thaumetopoea pityocampa (Lep., Thaumetopoeidae).</title>
        <authorList>
            <person name="Ince I.A."/>
            <person name="Demirbag Z."/>
            <person name="Kati H."/>
        </authorList>
    </citation>
    <scope>NUCLEOTIDE SEQUENCE [LARGE SCALE GENOMIC DNA]</scope>
    <source>
        <strain evidence="8 9">Tp2</strain>
    </source>
</reference>
<evidence type="ECO:0000256" key="3">
    <source>
        <dbReference type="ARBA" id="ARBA00022990"/>
    </source>
</evidence>
<feature type="domain" description="Peptidase S9 prolyl oligopeptidase catalytic" evidence="7">
    <location>
        <begin position="450"/>
        <end position="659"/>
    </location>
</feature>
<accession>A0A2S5IVA9</accession>
<organism evidence="8 9">
    <name type="scientific">Arthrobacter pityocampae</name>
    <dbReference type="NCBI Taxonomy" id="547334"/>
    <lineage>
        <taxon>Bacteria</taxon>
        <taxon>Bacillati</taxon>
        <taxon>Actinomycetota</taxon>
        <taxon>Actinomycetes</taxon>
        <taxon>Micrococcales</taxon>
        <taxon>Micrococcaceae</taxon>
        <taxon>Arthrobacter</taxon>
    </lineage>
</organism>
<dbReference type="InterPro" id="IPR001375">
    <property type="entry name" value="Peptidase_S9_cat"/>
</dbReference>
<dbReference type="PANTHER" id="PTHR42776:SF13">
    <property type="entry name" value="DIPEPTIDYL-PEPTIDASE 5"/>
    <property type="match status" value="1"/>
</dbReference>
<dbReference type="EMBL" id="PRKW01000005">
    <property type="protein sequence ID" value="PPB48467.1"/>
    <property type="molecule type" value="Genomic_DNA"/>
</dbReference>
<evidence type="ECO:0000256" key="4">
    <source>
        <dbReference type="ARBA" id="ARBA00032284"/>
    </source>
</evidence>
<evidence type="ECO:0000313" key="8">
    <source>
        <dbReference type="EMBL" id="PPB48467.1"/>
    </source>
</evidence>
<dbReference type="SUPFAM" id="SSF53474">
    <property type="entry name" value="alpha/beta-Hydrolases"/>
    <property type="match status" value="1"/>
</dbReference>
<dbReference type="InterPro" id="IPR002471">
    <property type="entry name" value="Pept_S9_AS"/>
</dbReference>
<evidence type="ECO:0000256" key="6">
    <source>
        <dbReference type="ARBA" id="ARBA00045885"/>
    </source>
</evidence>
<evidence type="ECO:0000256" key="2">
    <source>
        <dbReference type="ARBA" id="ARBA00022801"/>
    </source>
</evidence>
<keyword evidence="3" id="KW-0007">Acetylation</keyword>
<keyword evidence="9" id="KW-1185">Reference proteome</keyword>
<dbReference type="PROSITE" id="PS00708">
    <property type="entry name" value="PRO_ENDOPEP_SER"/>
    <property type="match status" value="1"/>
</dbReference>
<dbReference type="GO" id="GO:0006508">
    <property type="term" value="P:proteolysis"/>
    <property type="evidence" value="ECO:0007669"/>
    <property type="project" value="InterPro"/>
</dbReference>
<dbReference type="Gene3D" id="2.120.10.30">
    <property type="entry name" value="TolB, C-terminal domain"/>
    <property type="match status" value="1"/>
</dbReference>
<comment type="function">
    <text evidence="6">This enzyme catalyzes the hydrolysis of the N-terminal peptide bond of an N-acetylated peptide to generate an N-acetylated amino acid and a peptide with a free N-terminus. It preferentially cleaves off Ac-Ala, Ac-Met and Ac-Ser. Also, involved in the degradation of oxidized and glycated proteins.</text>
</comment>
<dbReference type="SUPFAM" id="SSF82171">
    <property type="entry name" value="DPP6 N-terminal domain-like"/>
    <property type="match status" value="1"/>
</dbReference>
<dbReference type="PANTHER" id="PTHR42776">
    <property type="entry name" value="SERINE PEPTIDASE S9 FAMILY MEMBER"/>
    <property type="match status" value="1"/>
</dbReference>
<evidence type="ECO:0000259" key="7">
    <source>
        <dbReference type="Pfam" id="PF00326"/>
    </source>
</evidence>
<dbReference type="InterPro" id="IPR011042">
    <property type="entry name" value="6-blade_b-propeller_TolB-like"/>
</dbReference>
<dbReference type="Pfam" id="PF00326">
    <property type="entry name" value="Peptidase_S9"/>
    <property type="match status" value="1"/>
</dbReference>
<dbReference type="Gene3D" id="3.40.50.1820">
    <property type="entry name" value="alpha/beta hydrolase"/>
    <property type="match status" value="1"/>
</dbReference>
<keyword evidence="2" id="KW-0378">Hydrolase</keyword>
<keyword evidence="1" id="KW-0732">Signal</keyword>
<dbReference type="RefSeq" id="WP_104121871.1">
    <property type="nucleotide sequence ID" value="NZ_PRKW01000005.1"/>
</dbReference>
<protein>
    <recommendedName>
        <fullName evidence="5">Acyl-peptide hydrolase</fullName>
    </recommendedName>
    <alternativeName>
        <fullName evidence="4">Acylaminoacyl-peptidase</fullName>
    </alternativeName>
</protein>
<dbReference type="InterPro" id="IPR029058">
    <property type="entry name" value="AB_hydrolase_fold"/>
</dbReference>
<evidence type="ECO:0000256" key="1">
    <source>
        <dbReference type="ARBA" id="ARBA00022729"/>
    </source>
</evidence>
<dbReference type="OrthoDB" id="262125at2"/>